<gene>
    <name evidence="1" type="ORF">G3T36_02120</name>
</gene>
<name>A0A6L9XTS8_9MICO</name>
<evidence type="ECO:0008006" key="3">
    <source>
        <dbReference type="Google" id="ProtNLM"/>
    </source>
</evidence>
<dbReference type="Proteomes" id="UP000474967">
    <property type="component" value="Unassembled WGS sequence"/>
</dbReference>
<evidence type="ECO:0000313" key="1">
    <source>
        <dbReference type="EMBL" id="NEN04657.1"/>
    </source>
</evidence>
<dbReference type="EMBL" id="JAAGWY010000001">
    <property type="protein sequence ID" value="NEN04657.1"/>
    <property type="molecule type" value="Genomic_DNA"/>
</dbReference>
<sequence>MDVVEYGSWRRAGDEARELTIAQIATRRREVLGVRLVAYIGGEGTTSVVGAWVEGRAVPSADSDARLRTAFHALGILLERWDAVTIQSWFKGMNPLLGDVSPSRFLRERAPEAASDVLVAARFAMIS</sequence>
<evidence type="ECO:0000313" key="2">
    <source>
        <dbReference type="Proteomes" id="UP000474967"/>
    </source>
</evidence>
<dbReference type="AlphaFoldDB" id="A0A6L9XTS8"/>
<reference evidence="1 2" key="1">
    <citation type="journal article" date="2014" name="J. Microbiol.">
        <title>Diaminobutyricibacter tongyongensis gen. nov., sp. nov. and Homoserinibacter gongjuensis gen. nov., sp. nov. belong to the family Microbacteriaceae.</title>
        <authorList>
            <person name="Kim S.J."/>
            <person name="Ahn J.H."/>
            <person name="Weon H.Y."/>
            <person name="Hamada M."/>
            <person name="Suzuki K."/>
            <person name="Kwon S.W."/>
        </authorList>
    </citation>
    <scope>NUCLEOTIDE SEQUENCE [LARGE SCALE GENOMIC DNA]</scope>
    <source>
        <strain evidence="1 2">NBRC 108724</strain>
    </source>
</reference>
<comment type="caution">
    <text evidence="1">The sequence shown here is derived from an EMBL/GenBank/DDBJ whole genome shotgun (WGS) entry which is preliminary data.</text>
</comment>
<proteinExistence type="predicted"/>
<protein>
    <recommendedName>
        <fullName evidence="3">DUF2384 domain-containing protein</fullName>
    </recommendedName>
</protein>
<dbReference type="RefSeq" id="WP_163287763.1">
    <property type="nucleotide sequence ID" value="NZ_JAAGWY010000001.1"/>
</dbReference>
<keyword evidence="2" id="KW-1185">Reference proteome</keyword>
<organism evidence="1 2">
    <name type="scientific">Leifsonia tongyongensis</name>
    <dbReference type="NCBI Taxonomy" id="1268043"/>
    <lineage>
        <taxon>Bacteria</taxon>
        <taxon>Bacillati</taxon>
        <taxon>Actinomycetota</taxon>
        <taxon>Actinomycetes</taxon>
        <taxon>Micrococcales</taxon>
        <taxon>Microbacteriaceae</taxon>
        <taxon>Leifsonia</taxon>
    </lineage>
</organism>
<accession>A0A6L9XTS8</accession>